<feature type="compositionally biased region" description="Polar residues" evidence="2">
    <location>
        <begin position="895"/>
        <end position="907"/>
    </location>
</feature>
<feature type="region of interest" description="Disordered" evidence="2">
    <location>
        <begin position="168"/>
        <end position="613"/>
    </location>
</feature>
<keyword evidence="1" id="KW-0175">Coiled coil</keyword>
<dbReference type="OrthoDB" id="4227586at2759"/>
<feature type="domain" description="Nucleolar protein Dnt1-like N-terminal" evidence="3">
    <location>
        <begin position="60"/>
        <end position="112"/>
    </location>
</feature>
<dbReference type="GeneID" id="81390855"/>
<dbReference type="EMBL" id="JAPMSZ010000001">
    <property type="protein sequence ID" value="KAJ5115346.1"/>
    <property type="molecule type" value="Genomic_DNA"/>
</dbReference>
<feature type="compositionally biased region" description="Polar residues" evidence="2">
    <location>
        <begin position="947"/>
        <end position="976"/>
    </location>
</feature>
<feature type="compositionally biased region" description="Basic and acidic residues" evidence="2">
    <location>
        <begin position="1082"/>
        <end position="1092"/>
    </location>
</feature>
<evidence type="ECO:0000313" key="5">
    <source>
        <dbReference type="Proteomes" id="UP001141434"/>
    </source>
</evidence>
<evidence type="ECO:0000256" key="2">
    <source>
        <dbReference type="SAM" id="MobiDB-lite"/>
    </source>
</evidence>
<sequence length="1153" mass="124493">MVFLRLQVKVFPREQVPSGPSFFRSILGKDNDRSRDENGRGNLVSAGGRSASFLIVLMQPEEVTLGGLAGMIQEKWKKLHPTLEPLVIKKLLDDANDTEDLDTDLTVADVFVNIGKARADGLDQRGTVCVIQKPTTESPVLRYPSVDLDWDGAAKKFEENKIKKESIASQFSPIQEEDESSRRASTAHISSDRSSPATDNAQGTPAQESPVKSRHHDTPLLSVEVQNGPIVSNERAESEELGESPSPSEHPQSRSSSTKSKSTAASNNQFSKVQTNAPPRRTVTTRRSITQMAGPASTQKRGSGSLFGTRTTPQWQRTRSAQKATETASEEEDQNESEEHAVEESGSDEHDSDIQMQAVEEEEEDDDDDDEDEYHAESESDDGSDGDIVMKENGAPRRLATPDQGPATRSRKRKQSEERSTPAKQPRLHGADPSALHFTAESPNPPKTIPPPSSPYGRRERAPSFSGPGRRSSITGRPLEPPKSGLGLGITKSPPRNKMTQDSFQATDVPLTQSSLGTPLFPSSAPTATPSTNQGLKKPKHLQSVLRTDSPANKRRSVSFADEEEPFANGPAPRSTPAGPPLSTTSRSTPPSIQGTPSGSQMVYPPGYSPETISKITQEIEQKKRQTQDIEREAQYLERKLKNRKADPKYLDIVRQMRDTCTNIAKRRKTGRVSEERHIQSLLATLSSLRNQMRVYEERRKPSASVSKSTTAKSVSKSPAVTNGDASHRTASPSSDSETSSESEPESERSESPGPPAPAPEKSSPTAKSPTPARKSLTPATKPPTPAAKSPTPVRKSPTPRRASSTAPVEKPHAPAKSSTPVHKSPIPSAKSPIFARKSPALGAKSPTPAAKSPTPTFSRRGSRSENGIGSPAAATATSPTAAKLFTKALPTIWSPPSAQPTRNPTSPKVLLETGRPRPATPPSANEPRLPPSGARVARSIPANGGSPWTTVNKSPTWSFDQSKNQRRGSIQSPTSAGPKVTEQVGCQQEKVAESVEISSSEDSEESESDSQSDEDYREPRQTPTNNFSAQRRDPPMSAPRPQPNGAPRSPALLPPFQPTPRQVPSQPALGSHTTLKGLLVKVREETARKQDPATQTAPPTSRRDVYEVPSSSEDKESSDDSSSDSDGSEPDQGDILPNGQSALLHKPYPKRV</sequence>
<feature type="compositionally biased region" description="Basic and acidic residues" evidence="2">
    <location>
        <begin position="337"/>
        <end position="353"/>
    </location>
</feature>
<feature type="compositionally biased region" description="Low complexity" evidence="2">
    <location>
        <begin position="760"/>
        <end position="780"/>
    </location>
</feature>
<feature type="compositionally biased region" description="Acidic residues" evidence="2">
    <location>
        <begin position="359"/>
        <end position="385"/>
    </location>
</feature>
<feature type="coiled-coil region" evidence="1">
    <location>
        <begin position="613"/>
        <end position="647"/>
    </location>
</feature>
<protein>
    <recommendedName>
        <fullName evidence="3">Nucleolar protein Dnt1-like N-terminal domain-containing protein</fullName>
    </recommendedName>
</protein>
<gene>
    <name evidence="4" type="ORF">NUU61_001105</name>
</gene>
<feature type="compositionally biased region" description="Polar residues" evidence="2">
    <location>
        <begin position="498"/>
        <end position="517"/>
    </location>
</feature>
<comment type="caution">
    <text evidence="4">The sequence shown here is derived from an EMBL/GenBank/DDBJ whole genome shotgun (WGS) entry which is preliminary data.</text>
</comment>
<keyword evidence="5" id="KW-1185">Reference proteome</keyword>
<feature type="region of interest" description="Disordered" evidence="2">
    <location>
        <begin position="693"/>
        <end position="1153"/>
    </location>
</feature>
<feature type="compositionally biased region" description="Low complexity" evidence="2">
    <location>
        <begin position="871"/>
        <end position="883"/>
    </location>
</feature>
<evidence type="ECO:0000256" key="1">
    <source>
        <dbReference type="SAM" id="Coils"/>
    </source>
</evidence>
<feature type="compositionally biased region" description="Pro residues" evidence="2">
    <location>
        <begin position="443"/>
        <end position="454"/>
    </location>
</feature>
<feature type="compositionally biased region" description="Polar residues" evidence="2">
    <location>
        <begin position="183"/>
        <end position="207"/>
    </location>
</feature>
<dbReference type="RefSeq" id="XP_056516537.1">
    <property type="nucleotide sequence ID" value="XM_056651687.1"/>
</dbReference>
<reference evidence="4" key="2">
    <citation type="journal article" date="2023" name="IMA Fungus">
        <title>Comparative genomic study of the Penicillium genus elucidates a diverse pangenome and 15 lateral gene transfer events.</title>
        <authorList>
            <person name="Petersen C."/>
            <person name="Sorensen T."/>
            <person name="Nielsen M.R."/>
            <person name="Sondergaard T.E."/>
            <person name="Sorensen J.L."/>
            <person name="Fitzpatrick D.A."/>
            <person name="Frisvad J.C."/>
            <person name="Nielsen K.L."/>
        </authorList>
    </citation>
    <scope>NUCLEOTIDE SEQUENCE</scope>
    <source>
        <strain evidence="4">IBT 34128</strain>
    </source>
</reference>
<name>A0A9W9GAV0_9EURO</name>
<proteinExistence type="predicted"/>
<feature type="compositionally biased region" description="Low complexity" evidence="2">
    <location>
        <begin position="844"/>
        <end position="857"/>
    </location>
</feature>
<dbReference type="Proteomes" id="UP001141434">
    <property type="component" value="Unassembled WGS sequence"/>
</dbReference>
<dbReference type="Pfam" id="PF10407">
    <property type="entry name" value="Cytokin_check_N"/>
    <property type="match status" value="1"/>
</dbReference>
<evidence type="ECO:0000313" key="4">
    <source>
        <dbReference type="EMBL" id="KAJ5115346.1"/>
    </source>
</evidence>
<dbReference type="InterPro" id="IPR018844">
    <property type="entry name" value="Dnt1-like_N"/>
</dbReference>
<accession>A0A9W9GAV0</accession>
<feature type="compositionally biased region" description="Low complexity" evidence="2">
    <location>
        <begin position="581"/>
        <end position="592"/>
    </location>
</feature>
<feature type="compositionally biased region" description="Acidic residues" evidence="2">
    <location>
        <begin position="1000"/>
        <end position="1017"/>
    </location>
</feature>
<organism evidence="4 5">
    <name type="scientific">Penicillium alfredii</name>
    <dbReference type="NCBI Taxonomy" id="1506179"/>
    <lineage>
        <taxon>Eukaryota</taxon>
        <taxon>Fungi</taxon>
        <taxon>Dikarya</taxon>
        <taxon>Ascomycota</taxon>
        <taxon>Pezizomycotina</taxon>
        <taxon>Eurotiomycetes</taxon>
        <taxon>Eurotiomycetidae</taxon>
        <taxon>Eurotiales</taxon>
        <taxon>Aspergillaceae</taxon>
        <taxon>Penicillium</taxon>
    </lineage>
</organism>
<feature type="compositionally biased region" description="Polar residues" evidence="2">
    <location>
        <begin position="524"/>
        <end position="535"/>
    </location>
</feature>
<reference evidence="4" key="1">
    <citation type="submission" date="2022-11" db="EMBL/GenBank/DDBJ databases">
        <authorList>
            <person name="Petersen C."/>
        </authorList>
    </citation>
    <scope>NUCLEOTIDE SEQUENCE</scope>
    <source>
        <strain evidence="4">IBT 34128</strain>
    </source>
</reference>
<feature type="compositionally biased region" description="Acidic residues" evidence="2">
    <location>
        <begin position="1117"/>
        <end position="1133"/>
    </location>
</feature>
<feature type="compositionally biased region" description="Polar residues" evidence="2">
    <location>
        <begin position="285"/>
        <end position="324"/>
    </location>
</feature>
<feature type="compositionally biased region" description="Low complexity" evidence="2">
    <location>
        <begin position="703"/>
        <end position="719"/>
    </location>
</feature>
<evidence type="ECO:0000259" key="3">
    <source>
        <dbReference type="Pfam" id="PF10407"/>
    </source>
</evidence>
<dbReference type="AlphaFoldDB" id="A0A9W9GAV0"/>
<feature type="compositionally biased region" description="Low complexity" evidence="2">
    <location>
        <begin position="243"/>
        <end position="268"/>
    </location>
</feature>